<evidence type="ECO:0000313" key="2">
    <source>
        <dbReference type="EMBL" id="QEL17039.1"/>
    </source>
</evidence>
<dbReference type="Pfam" id="PF07606">
    <property type="entry name" value="DUF1569"/>
    <property type="match status" value="1"/>
</dbReference>
<evidence type="ECO:0000313" key="3">
    <source>
        <dbReference type="Proteomes" id="UP000324974"/>
    </source>
</evidence>
<organism evidence="2 3">
    <name type="scientific">Limnoglobus roseus</name>
    <dbReference type="NCBI Taxonomy" id="2598579"/>
    <lineage>
        <taxon>Bacteria</taxon>
        <taxon>Pseudomonadati</taxon>
        <taxon>Planctomycetota</taxon>
        <taxon>Planctomycetia</taxon>
        <taxon>Gemmatales</taxon>
        <taxon>Gemmataceae</taxon>
        <taxon>Limnoglobus</taxon>
    </lineage>
</organism>
<dbReference type="InterPro" id="IPR011463">
    <property type="entry name" value="DUF1569"/>
</dbReference>
<evidence type="ECO:0000256" key="1">
    <source>
        <dbReference type="SAM" id="MobiDB-lite"/>
    </source>
</evidence>
<keyword evidence="3" id="KW-1185">Reference proteome</keyword>
<feature type="region of interest" description="Disordered" evidence="1">
    <location>
        <begin position="81"/>
        <end position="105"/>
    </location>
</feature>
<dbReference type="RefSeq" id="WP_149111697.1">
    <property type="nucleotide sequence ID" value="NZ_CP042425.1"/>
</dbReference>
<name>A0A5C1ACC4_9BACT</name>
<gene>
    <name evidence="2" type="ORF">PX52LOC_04015</name>
</gene>
<sequence>MPATRCQLRFQSLADVVRDAESLLAKGYDKAGNWDLSQCCHHLAYWLTCSLDGFGKQPLPIRAFLWLARNTFGPGQLKKILAKGFPPNGPTDPNSVKPSDGDDAGAVAKLKQAAERFDAHSGSILPSRFSGR</sequence>
<dbReference type="OrthoDB" id="282689at2"/>
<dbReference type="Proteomes" id="UP000324974">
    <property type="component" value="Chromosome"/>
</dbReference>
<proteinExistence type="predicted"/>
<accession>A0A5C1ACC4</accession>
<dbReference type="KEGG" id="lrs:PX52LOC_04015"/>
<protein>
    <submittedName>
        <fullName evidence="2">Uncharacterized protein</fullName>
    </submittedName>
</protein>
<reference evidence="3" key="1">
    <citation type="submission" date="2019-08" db="EMBL/GenBank/DDBJ databases">
        <title>Limnoglobus roseus gen. nov., sp. nov., a novel freshwater planctomycete with a giant genome from the family Gemmataceae.</title>
        <authorList>
            <person name="Kulichevskaya I.S."/>
            <person name="Naumoff D.G."/>
            <person name="Miroshnikov K."/>
            <person name="Ivanova A."/>
            <person name="Philippov D.A."/>
            <person name="Hakobyan A."/>
            <person name="Rijpstra I.C."/>
            <person name="Sinninghe Damste J.S."/>
            <person name="Liesack W."/>
            <person name="Dedysh S.N."/>
        </authorList>
    </citation>
    <scope>NUCLEOTIDE SEQUENCE [LARGE SCALE GENOMIC DNA]</scope>
    <source>
        <strain evidence="3">PX52</strain>
    </source>
</reference>
<dbReference type="EMBL" id="CP042425">
    <property type="protein sequence ID" value="QEL17039.1"/>
    <property type="molecule type" value="Genomic_DNA"/>
</dbReference>
<dbReference type="AlphaFoldDB" id="A0A5C1ACC4"/>